<gene>
    <name evidence="10" type="primary">flgE</name>
    <name evidence="10" type="ORF">ACIKP9_05585</name>
</gene>
<dbReference type="Pfam" id="PF07559">
    <property type="entry name" value="FlgE_D2"/>
    <property type="match status" value="1"/>
</dbReference>
<evidence type="ECO:0000256" key="5">
    <source>
        <dbReference type="RuleBase" id="RU362116"/>
    </source>
</evidence>
<organism evidence="10 11">
    <name type="scientific">Methylobacillus methanolivorans</name>
    <dbReference type="NCBI Taxonomy" id="1848927"/>
    <lineage>
        <taxon>Bacteria</taxon>
        <taxon>Pseudomonadati</taxon>
        <taxon>Pseudomonadota</taxon>
        <taxon>Betaproteobacteria</taxon>
        <taxon>Nitrosomonadales</taxon>
        <taxon>Methylophilaceae</taxon>
        <taxon>Methylobacillus</taxon>
    </lineage>
</organism>
<sequence>MAFQQGLSGLNAAAKSIEVIGNNVANASTVGFKQSRTEFADVYANSLGGGNASKIGIGTKIAAVTQQFTQGNISNSQNPLDVAINGNGFFRMSDNGTISYGRNGQFQLSKDGYIQNASGQRLTGYSVVNGVVQTGALSELRIDAADLAPQATTSITGPLNLDSRADILDPADFDINDPTTYSHSTPIEVFDSLGNSHAVQLYYLKSNVTTTPTATTTWTIMASADGVQTPVGGSVGTVTFTGSGINPTFTPANLNISVPVGTGGLTPMSVSVNLAGSTQFANSFNESDLGQDGYGAGRLSSFSVGADGSILGRYSNGQSAVLGQVALVNFRNLNGLQPLGDNLWAETSESGPPMVGTANSGGLGVLQSYRLEDSNVDLTAELVNMITAQRVYQANAQTIKTEDQIMQTLVNLR</sequence>
<dbReference type="InterPro" id="IPR019776">
    <property type="entry name" value="Flagellar_basal_body_rod_CS"/>
</dbReference>
<dbReference type="InterPro" id="IPR037925">
    <property type="entry name" value="FlgE/F/G-like"/>
</dbReference>
<protein>
    <recommendedName>
        <fullName evidence="3 5">Flagellar hook protein FlgE</fullName>
    </recommendedName>
</protein>
<keyword evidence="4 5" id="KW-0975">Bacterial flagellum</keyword>
<comment type="function">
    <text evidence="5">A flexible structure which links the flagellar filament to the drive apparatus in the basal body.</text>
</comment>
<dbReference type="Pfam" id="PF22692">
    <property type="entry name" value="LlgE_F_G_D1"/>
    <property type="match status" value="1"/>
</dbReference>
<feature type="domain" description="Flagellar basal body rod protein N-terminal" evidence="6">
    <location>
        <begin position="6"/>
        <end position="33"/>
    </location>
</feature>
<dbReference type="Pfam" id="PF00460">
    <property type="entry name" value="Flg_bb_rod"/>
    <property type="match status" value="1"/>
</dbReference>
<evidence type="ECO:0000256" key="3">
    <source>
        <dbReference type="ARBA" id="ARBA00019015"/>
    </source>
</evidence>
<dbReference type="InterPro" id="IPR001444">
    <property type="entry name" value="Flag_bb_rod_N"/>
</dbReference>
<dbReference type="Pfam" id="PF06429">
    <property type="entry name" value="Flg_bbr_C"/>
    <property type="match status" value="1"/>
</dbReference>
<evidence type="ECO:0000259" key="8">
    <source>
        <dbReference type="Pfam" id="PF07559"/>
    </source>
</evidence>
<evidence type="ECO:0000256" key="1">
    <source>
        <dbReference type="ARBA" id="ARBA00004117"/>
    </source>
</evidence>
<dbReference type="InterPro" id="IPR011491">
    <property type="entry name" value="FlgE_D2"/>
</dbReference>
<dbReference type="NCBIfam" id="NF004238">
    <property type="entry name" value="PRK05682.1-1"/>
    <property type="match status" value="1"/>
</dbReference>
<feature type="domain" description="Flagellar hook protein FlgE/F/G-like D1" evidence="9">
    <location>
        <begin position="83"/>
        <end position="130"/>
    </location>
</feature>
<keyword evidence="10" id="KW-0969">Cilium</keyword>
<dbReference type="EMBL" id="JBIWXY010000001">
    <property type="protein sequence ID" value="MFJ5445694.1"/>
    <property type="molecule type" value="Genomic_DNA"/>
</dbReference>
<dbReference type="SUPFAM" id="SSF117143">
    <property type="entry name" value="Flagellar hook protein flgE"/>
    <property type="match status" value="1"/>
</dbReference>
<evidence type="ECO:0000259" key="6">
    <source>
        <dbReference type="Pfam" id="PF00460"/>
    </source>
</evidence>
<proteinExistence type="inferred from homology"/>
<evidence type="ECO:0000256" key="4">
    <source>
        <dbReference type="ARBA" id="ARBA00023143"/>
    </source>
</evidence>
<evidence type="ECO:0000313" key="10">
    <source>
        <dbReference type="EMBL" id="MFJ5445694.1"/>
    </source>
</evidence>
<evidence type="ECO:0000259" key="9">
    <source>
        <dbReference type="Pfam" id="PF22692"/>
    </source>
</evidence>
<dbReference type="PANTHER" id="PTHR30435:SF1">
    <property type="entry name" value="FLAGELLAR HOOK PROTEIN FLGE"/>
    <property type="match status" value="1"/>
</dbReference>
<keyword evidence="11" id="KW-1185">Reference proteome</keyword>
<comment type="caution">
    <text evidence="10">The sequence shown here is derived from an EMBL/GenBank/DDBJ whole genome shotgun (WGS) entry which is preliminary data.</text>
</comment>
<evidence type="ECO:0000256" key="2">
    <source>
        <dbReference type="ARBA" id="ARBA00009677"/>
    </source>
</evidence>
<comment type="subcellular location">
    <subcellularLocation>
        <location evidence="1 5">Bacterial flagellum basal body</location>
    </subcellularLocation>
</comment>
<dbReference type="Proteomes" id="UP001617669">
    <property type="component" value="Unassembled WGS sequence"/>
</dbReference>
<comment type="similarity">
    <text evidence="2 5">Belongs to the flagella basal body rod proteins family.</text>
</comment>
<dbReference type="InterPro" id="IPR037058">
    <property type="entry name" value="Falgellar_hook_FlgE_sf"/>
</dbReference>
<dbReference type="PROSITE" id="PS00588">
    <property type="entry name" value="FLAGELLA_BB_ROD"/>
    <property type="match status" value="1"/>
</dbReference>
<accession>A0ABW8GJZ5</accession>
<feature type="domain" description="Flagellar hook protein FlgE D2" evidence="8">
    <location>
        <begin position="160"/>
        <end position="294"/>
    </location>
</feature>
<keyword evidence="10" id="KW-0966">Cell projection</keyword>
<dbReference type="Gene3D" id="2.60.98.20">
    <property type="entry name" value="Flagellar hook protein FlgE"/>
    <property type="match status" value="1"/>
</dbReference>
<dbReference type="RefSeq" id="WP_400880356.1">
    <property type="nucleotide sequence ID" value="NZ_JBIWXY010000001.1"/>
</dbReference>
<evidence type="ECO:0000313" key="11">
    <source>
        <dbReference type="Proteomes" id="UP001617669"/>
    </source>
</evidence>
<dbReference type="PANTHER" id="PTHR30435">
    <property type="entry name" value="FLAGELLAR PROTEIN"/>
    <property type="match status" value="1"/>
</dbReference>
<dbReference type="InterPro" id="IPR010930">
    <property type="entry name" value="Flg_bb/hook_C_dom"/>
</dbReference>
<feature type="domain" description="Flagellar basal-body/hook protein C-terminal" evidence="7">
    <location>
        <begin position="368"/>
        <end position="412"/>
    </location>
</feature>
<keyword evidence="10" id="KW-0282">Flagellum</keyword>
<reference evidence="10 11" key="1">
    <citation type="submission" date="2024-11" db="EMBL/GenBank/DDBJ databases">
        <authorList>
            <person name="Kaparullina E.N."/>
            <person name="Delegan Y.A."/>
            <person name="Doronina N.V."/>
        </authorList>
    </citation>
    <scope>NUCLEOTIDE SEQUENCE [LARGE SCALE GENOMIC DNA]</scope>
    <source>
        <strain evidence="10 11">7sh_L</strain>
    </source>
</reference>
<name>A0ABW8GJZ5_9PROT</name>
<dbReference type="InterPro" id="IPR020013">
    <property type="entry name" value="Flagellar_FlgE/F/G"/>
</dbReference>
<evidence type="ECO:0000259" key="7">
    <source>
        <dbReference type="Pfam" id="PF06429"/>
    </source>
</evidence>
<dbReference type="NCBIfam" id="TIGR03506">
    <property type="entry name" value="FlgEFG_subfam"/>
    <property type="match status" value="1"/>
</dbReference>
<dbReference type="InterPro" id="IPR053967">
    <property type="entry name" value="LlgE_F_G-like_D1"/>
</dbReference>